<dbReference type="EMBL" id="SRYA01000001">
    <property type="protein sequence ID" value="TGY98298.1"/>
    <property type="molecule type" value="Genomic_DNA"/>
</dbReference>
<proteinExistence type="predicted"/>
<comment type="caution">
    <text evidence="1">The sequence shown here is derived from an EMBL/GenBank/DDBJ whole genome shotgun (WGS) entry which is preliminary data.</text>
</comment>
<gene>
    <name evidence="1" type="ORF">E5329_00510</name>
</gene>
<protein>
    <submittedName>
        <fullName evidence="1">Uncharacterized protein</fullName>
    </submittedName>
</protein>
<keyword evidence="2" id="KW-1185">Reference proteome</keyword>
<sequence>MKRMKKRLAGLILAAAMALNLSACSSGGTAPVLTVAGKEVTLGETGGSVFPLTEFEMAIPGEGTPIDKMPGNSWLSTFMTLKKDGSSYAYLYVYNPGREEVMVPSATIYKLTFRMHSEEEDASYWAEDNVLVNGVNYFEMDAEAVKGAMAEYKLLSEESDHLSYRDGKYLYRFDFGESGIVEEVEVEMEIDKSYS</sequence>
<name>A0AC61S2N6_9FIRM</name>
<accession>A0AC61S2N6</accession>
<organism evidence="1 2">
    <name type="scientific">Petralouisia muris</name>
    <dbReference type="NCBI Taxonomy" id="3032872"/>
    <lineage>
        <taxon>Bacteria</taxon>
        <taxon>Bacillati</taxon>
        <taxon>Bacillota</taxon>
        <taxon>Clostridia</taxon>
        <taxon>Lachnospirales</taxon>
        <taxon>Lachnospiraceae</taxon>
        <taxon>Petralouisia</taxon>
    </lineage>
</organism>
<reference evidence="1" key="1">
    <citation type="submission" date="2019-04" db="EMBL/GenBank/DDBJ databases">
        <title>Microbes associate with the intestines of laboratory mice.</title>
        <authorList>
            <person name="Navarre W."/>
            <person name="Wong E."/>
            <person name="Huang K."/>
            <person name="Tropini C."/>
            <person name="Ng K."/>
            <person name="Yu B."/>
        </authorList>
    </citation>
    <scope>NUCLEOTIDE SEQUENCE</scope>
    <source>
        <strain evidence="1">NM01_1-7b</strain>
    </source>
</reference>
<evidence type="ECO:0000313" key="1">
    <source>
        <dbReference type="EMBL" id="TGY98298.1"/>
    </source>
</evidence>
<dbReference type="Proteomes" id="UP000304953">
    <property type="component" value="Unassembled WGS sequence"/>
</dbReference>
<evidence type="ECO:0000313" key="2">
    <source>
        <dbReference type="Proteomes" id="UP000304953"/>
    </source>
</evidence>